<sequence>MELIDRYLPHYQFAEAHSRYIPASSARVLDVVGRPDVVDDPVARGLIALREMPNRLAGRLGFASNLQHRPSFGLDNFTFLGRDGNHEIAYGLAGRFWQSDYGLVPVADAPAFAALESSGIAKLVMNFTVEAEGSGTRLTTRTRVWCGDDATRRSFRPYWLLIRPASGWIRRRLLKRAHDAALQPSPTSPA</sequence>
<proteinExistence type="predicted"/>
<evidence type="ECO:0000313" key="1">
    <source>
        <dbReference type="EMBL" id="MDP9901764.1"/>
    </source>
</evidence>
<evidence type="ECO:0008006" key="3">
    <source>
        <dbReference type="Google" id="ProtNLM"/>
    </source>
</evidence>
<keyword evidence="2" id="KW-1185">Reference proteome</keyword>
<protein>
    <recommendedName>
        <fullName evidence="3">DUF2867 domain-containing protein</fullName>
    </recommendedName>
</protein>
<dbReference type="Proteomes" id="UP001226867">
    <property type="component" value="Unassembled WGS sequence"/>
</dbReference>
<name>A0ABT9SBP2_9BURK</name>
<accession>A0ABT9SBP2</accession>
<dbReference type="EMBL" id="JAUSRO010000014">
    <property type="protein sequence ID" value="MDP9901764.1"/>
    <property type="molecule type" value="Genomic_DNA"/>
</dbReference>
<evidence type="ECO:0000313" key="2">
    <source>
        <dbReference type="Proteomes" id="UP001226867"/>
    </source>
</evidence>
<reference evidence="1 2" key="1">
    <citation type="submission" date="2023-07" db="EMBL/GenBank/DDBJ databases">
        <title>Sorghum-associated microbial communities from plants grown in Nebraska, USA.</title>
        <authorList>
            <person name="Schachtman D."/>
        </authorList>
    </citation>
    <scope>NUCLEOTIDE SEQUENCE [LARGE SCALE GENOMIC DNA]</scope>
    <source>
        <strain evidence="1 2">DS1607</strain>
    </source>
</reference>
<gene>
    <name evidence="1" type="ORF">J2W36_004034</name>
</gene>
<comment type="caution">
    <text evidence="1">The sequence shown here is derived from an EMBL/GenBank/DDBJ whole genome shotgun (WGS) entry which is preliminary data.</text>
</comment>
<organism evidence="1 2">
    <name type="scientific">Variovorax ginsengisoli</name>
    <dbReference type="NCBI Taxonomy" id="363844"/>
    <lineage>
        <taxon>Bacteria</taxon>
        <taxon>Pseudomonadati</taxon>
        <taxon>Pseudomonadota</taxon>
        <taxon>Betaproteobacteria</taxon>
        <taxon>Burkholderiales</taxon>
        <taxon>Comamonadaceae</taxon>
        <taxon>Variovorax</taxon>
    </lineage>
</organism>